<proteinExistence type="predicted"/>
<evidence type="ECO:0000313" key="2">
    <source>
        <dbReference type="EMBL" id="GMR60463.1"/>
    </source>
</evidence>
<feature type="non-terminal residue" evidence="2">
    <location>
        <position position="151"/>
    </location>
</feature>
<feature type="region of interest" description="Disordered" evidence="1">
    <location>
        <begin position="1"/>
        <end position="38"/>
    </location>
</feature>
<dbReference type="Proteomes" id="UP001328107">
    <property type="component" value="Unassembled WGS sequence"/>
</dbReference>
<dbReference type="EMBL" id="BTRK01000006">
    <property type="protein sequence ID" value="GMR60463.1"/>
    <property type="molecule type" value="Genomic_DNA"/>
</dbReference>
<keyword evidence="3" id="KW-1185">Reference proteome</keyword>
<gene>
    <name evidence="2" type="ORF">PMAYCL1PPCAC_30658</name>
</gene>
<evidence type="ECO:0000313" key="3">
    <source>
        <dbReference type="Proteomes" id="UP001328107"/>
    </source>
</evidence>
<evidence type="ECO:0000256" key="1">
    <source>
        <dbReference type="SAM" id="MobiDB-lite"/>
    </source>
</evidence>
<protein>
    <submittedName>
        <fullName evidence="2">Uncharacterized protein</fullName>
    </submittedName>
</protein>
<accession>A0AAN5IBW8</accession>
<comment type="caution">
    <text evidence="2">The sequence shown here is derived from an EMBL/GenBank/DDBJ whole genome shotgun (WGS) entry which is preliminary data.</text>
</comment>
<organism evidence="2 3">
    <name type="scientific">Pristionchus mayeri</name>
    <dbReference type="NCBI Taxonomy" id="1317129"/>
    <lineage>
        <taxon>Eukaryota</taxon>
        <taxon>Metazoa</taxon>
        <taxon>Ecdysozoa</taxon>
        <taxon>Nematoda</taxon>
        <taxon>Chromadorea</taxon>
        <taxon>Rhabditida</taxon>
        <taxon>Rhabditina</taxon>
        <taxon>Diplogasteromorpha</taxon>
        <taxon>Diplogasteroidea</taxon>
        <taxon>Neodiplogasteridae</taxon>
        <taxon>Pristionchus</taxon>
    </lineage>
</organism>
<feature type="compositionally biased region" description="Basic and acidic residues" evidence="1">
    <location>
        <begin position="21"/>
        <end position="38"/>
    </location>
</feature>
<sequence length="151" mass="17750">MHVLRRRSLPSPPSHHIRGCAQREEKRLMQSKTTKTERKGMKAVHAEGFIRDHYLLPLLMWLLQGRMMRPLSDIYEIIERLAQMMIVTRCRCSIRRSKSESHLNCFHMDSWIQEEFRNCVDIAKEIEAFAGSRADNDSPDFPMYAESLDSL</sequence>
<name>A0AAN5IBW8_9BILA</name>
<dbReference type="AlphaFoldDB" id="A0AAN5IBW8"/>
<reference evidence="3" key="1">
    <citation type="submission" date="2022-10" db="EMBL/GenBank/DDBJ databases">
        <title>Genome assembly of Pristionchus species.</title>
        <authorList>
            <person name="Yoshida K."/>
            <person name="Sommer R.J."/>
        </authorList>
    </citation>
    <scope>NUCLEOTIDE SEQUENCE [LARGE SCALE GENOMIC DNA]</scope>
    <source>
        <strain evidence="3">RS5460</strain>
    </source>
</reference>